<dbReference type="PANTHER" id="PTHR47354">
    <property type="entry name" value="NADH OXIDOREDUCTASE HCR"/>
    <property type="match status" value="1"/>
</dbReference>
<dbReference type="Gene3D" id="2.40.30.10">
    <property type="entry name" value="Translation factors"/>
    <property type="match status" value="1"/>
</dbReference>
<proteinExistence type="inferred from homology"/>
<keyword evidence="1" id="KW-0560">Oxidoreductase</keyword>
<comment type="caution">
    <text evidence="5">The sequence shown here is derived from an EMBL/GenBank/DDBJ whole genome shotgun (WGS) entry which is preliminary data.</text>
</comment>
<dbReference type="NCBIfam" id="NF005963">
    <property type="entry name" value="PRK08051.1"/>
    <property type="match status" value="1"/>
</dbReference>
<dbReference type="GO" id="GO:0008218">
    <property type="term" value="P:bioluminescence"/>
    <property type="evidence" value="ECO:0007669"/>
    <property type="project" value="UniProtKB-KW"/>
</dbReference>
<dbReference type="SUPFAM" id="SSF52343">
    <property type="entry name" value="Ferredoxin reductase-like, C-terminal NADP-linked domain"/>
    <property type="match status" value="1"/>
</dbReference>
<protein>
    <submittedName>
        <fullName evidence="5">NAD(P)H-flavin reductase</fullName>
    </submittedName>
</protein>
<dbReference type="Proteomes" id="UP000286976">
    <property type="component" value="Unassembled WGS sequence"/>
</dbReference>
<keyword evidence="2" id="KW-0455">Luminescence</keyword>
<dbReference type="InterPro" id="IPR001433">
    <property type="entry name" value="OxRdtase_FAD/NAD-bd"/>
</dbReference>
<dbReference type="CDD" id="cd06189">
    <property type="entry name" value="flavin_oxioreductase"/>
    <property type="match status" value="1"/>
</dbReference>
<evidence type="ECO:0000256" key="2">
    <source>
        <dbReference type="ARBA" id="ARBA00023223"/>
    </source>
</evidence>
<evidence type="ECO:0000313" key="6">
    <source>
        <dbReference type="Proteomes" id="UP000286976"/>
    </source>
</evidence>
<dbReference type="EMBL" id="PIPQ01000005">
    <property type="protein sequence ID" value="RUO39795.1"/>
    <property type="molecule type" value="Genomic_DNA"/>
</dbReference>
<evidence type="ECO:0000256" key="1">
    <source>
        <dbReference type="ARBA" id="ARBA00023002"/>
    </source>
</evidence>
<sequence>MNKATLTCQVSLIEPLTPYVYKVQLTPEQPVTFTAGQYIMVVMGEDDLRAFSIASSPSQGHMIELHIGATPENPYAWEVMQLLQNNSQIDISVPAGDAGLKESERPLILVAGGTGFSYAWSIVLAHLESNSQRELHLYWGGKSLPDLYKHESLTELAATDFRFHYHPVLEQTPANWRGHQGYVHKAVLTDHPNLAGFDVYIAGRFEMVRVARDDFYQHGLPAEQLNGDALAYL</sequence>
<organism evidence="5 6">
    <name type="scientific">Aliidiomarina taiwanensis</name>
    <dbReference type="NCBI Taxonomy" id="946228"/>
    <lineage>
        <taxon>Bacteria</taxon>
        <taxon>Pseudomonadati</taxon>
        <taxon>Pseudomonadota</taxon>
        <taxon>Gammaproteobacteria</taxon>
        <taxon>Alteromonadales</taxon>
        <taxon>Idiomarinaceae</taxon>
        <taxon>Aliidiomarina</taxon>
    </lineage>
</organism>
<dbReference type="PANTHER" id="PTHR47354:SF7">
    <property type="entry name" value="NAD(P)H-FLAVIN REDUCTASE"/>
    <property type="match status" value="1"/>
</dbReference>
<evidence type="ECO:0000256" key="3">
    <source>
        <dbReference type="ARBA" id="ARBA00038177"/>
    </source>
</evidence>
<dbReference type="InterPro" id="IPR039261">
    <property type="entry name" value="FNR_nucleotide-bd"/>
</dbReference>
<dbReference type="PROSITE" id="PS51384">
    <property type="entry name" value="FAD_FR"/>
    <property type="match status" value="1"/>
</dbReference>
<dbReference type="Pfam" id="PF00175">
    <property type="entry name" value="NAD_binding_1"/>
    <property type="match status" value="1"/>
</dbReference>
<reference evidence="5 6" key="1">
    <citation type="journal article" date="2011" name="Front. Microbiol.">
        <title>Genomic signatures of strain selection and enhancement in Bacillus atrophaeus var. globigii, a historical biowarfare simulant.</title>
        <authorList>
            <person name="Gibbons H.S."/>
            <person name="Broomall S.M."/>
            <person name="McNew L.A."/>
            <person name="Daligault H."/>
            <person name="Chapman C."/>
            <person name="Bruce D."/>
            <person name="Karavis M."/>
            <person name="Krepps M."/>
            <person name="McGregor P.A."/>
            <person name="Hong C."/>
            <person name="Park K.H."/>
            <person name="Akmal A."/>
            <person name="Feldman A."/>
            <person name="Lin J.S."/>
            <person name="Chang W.E."/>
            <person name="Higgs B.W."/>
            <person name="Demirev P."/>
            <person name="Lindquist J."/>
            <person name="Liem A."/>
            <person name="Fochler E."/>
            <person name="Read T.D."/>
            <person name="Tapia R."/>
            <person name="Johnson S."/>
            <person name="Bishop-Lilly K.A."/>
            <person name="Detter C."/>
            <person name="Han C."/>
            <person name="Sozhamannan S."/>
            <person name="Rosenzweig C.N."/>
            <person name="Skowronski E.W."/>
        </authorList>
    </citation>
    <scope>NUCLEOTIDE SEQUENCE [LARGE SCALE GENOMIC DNA]</scope>
    <source>
        <strain evidence="5 6">AIT1</strain>
    </source>
</reference>
<accession>A0A432X0W1</accession>
<dbReference type="SUPFAM" id="SSF63380">
    <property type="entry name" value="Riboflavin synthase domain-like"/>
    <property type="match status" value="1"/>
</dbReference>
<keyword evidence="6" id="KW-1185">Reference proteome</keyword>
<dbReference type="OrthoDB" id="9806195at2"/>
<dbReference type="PRINTS" id="PR00410">
    <property type="entry name" value="PHEHYDRXLASE"/>
</dbReference>
<evidence type="ECO:0000313" key="5">
    <source>
        <dbReference type="EMBL" id="RUO39795.1"/>
    </source>
</evidence>
<dbReference type="Gene3D" id="3.40.50.80">
    <property type="entry name" value="Nucleotide-binding domain of ferredoxin-NADP reductase (FNR) module"/>
    <property type="match status" value="1"/>
</dbReference>
<dbReference type="InterPro" id="IPR050415">
    <property type="entry name" value="MRET"/>
</dbReference>
<dbReference type="AlphaFoldDB" id="A0A432X0W1"/>
<gene>
    <name evidence="5" type="ORF">CWE15_08530</name>
</gene>
<dbReference type="InterPro" id="IPR017927">
    <property type="entry name" value="FAD-bd_FR_type"/>
</dbReference>
<dbReference type="GO" id="GO:0016491">
    <property type="term" value="F:oxidoreductase activity"/>
    <property type="evidence" value="ECO:0007669"/>
    <property type="project" value="UniProtKB-KW"/>
</dbReference>
<name>A0A432X0W1_9GAMM</name>
<dbReference type="InterPro" id="IPR017938">
    <property type="entry name" value="Riboflavin_synthase-like_b-brl"/>
</dbReference>
<evidence type="ECO:0000259" key="4">
    <source>
        <dbReference type="PROSITE" id="PS51384"/>
    </source>
</evidence>
<dbReference type="RefSeq" id="WP_126757667.1">
    <property type="nucleotide sequence ID" value="NZ_PIPQ01000005.1"/>
</dbReference>
<comment type="similarity">
    <text evidence="3">Belongs to the Fre/LuxG FAD/NAD(P) flavoprotein oxidoreductase family.</text>
</comment>
<feature type="domain" description="FAD-binding FR-type" evidence="4">
    <location>
        <begin position="3"/>
        <end position="101"/>
    </location>
</feature>